<keyword evidence="5" id="KW-0472">Membrane</keyword>
<name>A0A2U1NSP0_ARTAN</name>
<dbReference type="EMBL" id="PKPP01002263">
    <property type="protein sequence ID" value="PWA76480.1"/>
    <property type="molecule type" value="Genomic_DNA"/>
</dbReference>
<feature type="transmembrane region" description="Helical" evidence="5">
    <location>
        <begin position="84"/>
        <end position="106"/>
    </location>
</feature>
<dbReference type="OrthoDB" id="5418639at2759"/>
<feature type="domain" description="GRF-type" evidence="6">
    <location>
        <begin position="4"/>
        <end position="44"/>
    </location>
</feature>
<evidence type="ECO:0000259" key="6">
    <source>
        <dbReference type="PROSITE" id="PS51999"/>
    </source>
</evidence>
<comment type="caution">
    <text evidence="7">The sequence shown here is derived from an EMBL/GenBank/DDBJ whole genome shotgun (WGS) entry which is preliminary data.</text>
</comment>
<evidence type="ECO:0000313" key="7">
    <source>
        <dbReference type="EMBL" id="PWA76480.1"/>
    </source>
</evidence>
<keyword evidence="5" id="KW-0812">Transmembrane</keyword>
<keyword evidence="3" id="KW-0862">Zinc</keyword>
<dbReference type="Pfam" id="PF06839">
    <property type="entry name" value="Zn_ribbon_GRF"/>
    <property type="match status" value="1"/>
</dbReference>
<dbReference type="PROSITE" id="PS51999">
    <property type="entry name" value="ZF_GRF"/>
    <property type="match status" value="1"/>
</dbReference>
<evidence type="ECO:0000313" key="8">
    <source>
        <dbReference type="Proteomes" id="UP000245207"/>
    </source>
</evidence>
<keyword evidence="2 4" id="KW-0863">Zinc-finger</keyword>
<evidence type="ECO:0000256" key="4">
    <source>
        <dbReference type="PROSITE-ProRule" id="PRU01343"/>
    </source>
</evidence>
<keyword evidence="1" id="KW-0479">Metal-binding</keyword>
<dbReference type="AlphaFoldDB" id="A0A2U1NSP0"/>
<gene>
    <name evidence="7" type="ORF">CTI12_AA234530</name>
</gene>
<protein>
    <submittedName>
        <fullName evidence="7">Zinc finger, GRF-type</fullName>
    </submittedName>
</protein>
<evidence type="ECO:0000256" key="1">
    <source>
        <dbReference type="ARBA" id="ARBA00022723"/>
    </source>
</evidence>
<evidence type="ECO:0000256" key="2">
    <source>
        <dbReference type="ARBA" id="ARBA00022771"/>
    </source>
</evidence>
<dbReference type="PANTHER" id="PTHR33248">
    <property type="entry name" value="ZINC ION-BINDING PROTEIN"/>
    <property type="match status" value="1"/>
</dbReference>
<dbReference type="InterPro" id="IPR010666">
    <property type="entry name" value="Znf_GRF"/>
</dbReference>
<keyword evidence="5" id="KW-1133">Transmembrane helix</keyword>
<dbReference type="GO" id="GO:0008270">
    <property type="term" value="F:zinc ion binding"/>
    <property type="evidence" value="ECO:0007669"/>
    <property type="project" value="UniProtKB-KW"/>
</dbReference>
<evidence type="ECO:0000256" key="3">
    <source>
        <dbReference type="ARBA" id="ARBA00022833"/>
    </source>
</evidence>
<organism evidence="7 8">
    <name type="scientific">Artemisia annua</name>
    <name type="common">Sweet wormwood</name>
    <dbReference type="NCBI Taxonomy" id="35608"/>
    <lineage>
        <taxon>Eukaryota</taxon>
        <taxon>Viridiplantae</taxon>
        <taxon>Streptophyta</taxon>
        <taxon>Embryophyta</taxon>
        <taxon>Tracheophyta</taxon>
        <taxon>Spermatophyta</taxon>
        <taxon>Magnoliopsida</taxon>
        <taxon>eudicotyledons</taxon>
        <taxon>Gunneridae</taxon>
        <taxon>Pentapetalae</taxon>
        <taxon>asterids</taxon>
        <taxon>campanulids</taxon>
        <taxon>Asterales</taxon>
        <taxon>Asteraceae</taxon>
        <taxon>Asteroideae</taxon>
        <taxon>Anthemideae</taxon>
        <taxon>Artemisiinae</taxon>
        <taxon>Artemisia</taxon>
    </lineage>
</organism>
<proteinExistence type="predicted"/>
<sequence length="145" mass="16613">MVVCTCGRKAVVKTSWTYTNPGRRFYGCPSMGSDCPFLGWFYPPMCPRSVEIIPGLLRRINVLEEVADFFEEQLFKYRNISSSAWFFLAVRIWIGLGLGSGCGFVGELMPRPCTPRFGVLEWRSDVVGSKRWKTETNRVSEQCHR</sequence>
<reference evidence="7 8" key="1">
    <citation type="journal article" date="2018" name="Mol. Plant">
        <title>The genome of Artemisia annua provides insight into the evolution of Asteraceae family and artemisinin biosynthesis.</title>
        <authorList>
            <person name="Shen Q."/>
            <person name="Zhang L."/>
            <person name="Liao Z."/>
            <person name="Wang S."/>
            <person name="Yan T."/>
            <person name="Shi P."/>
            <person name="Liu M."/>
            <person name="Fu X."/>
            <person name="Pan Q."/>
            <person name="Wang Y."/>
            <person name="Lv Z."/>
            <person name="Lu X."/>
            <person name="Zhang F."/>
            <person name="Jiang W."/>
            <person name="Ma Y."/>
            <person name="Chen M."/>
            <person name="Hao X."/>
            <person name="Li L."/>
            <person name="Tang Y."/>
            <person name="Lv G."/>
            <person name="Zhou Y."/>
            <person name="Sun X."/>
            <person name="Brodelius P.E."/>
            <person name="Rose J.K.C."/>
            <person name="Tang K."/>
        </authorList>
    </citation>
    <scope>NUCLEOTIDE SEQUENCE [LARGE SCALE GENOMIC DNA]</scope>
    <source>
        <strain evidence="8">cv. Huhao1</strain>
        <tissue evidence="7">Leaf</tissue>
    </source>
</reference>
<dbReference type="Proteomes" id="UP000245207">
    <property type="component" value="Unassembled WGS sequence"/>
</dbReference>
<keyword evidence="8" id="KW-1185">Reference proteome</keyword>
<accession>A0A2U1NSP0</accession>
<evidence type="ECO:0000256" key="5">
    <source>
        <dbReference type="SAM" id="Phobius"/>
    </source>
</evidence>